<sequence>MAKRKGIRQQLSSMMASGPTLEKQIQDLLKQHKYTAAIRKLQQSLKREPNQTLTTTEADIRLLQGKHEFKQGQYAQAEATFQQVLELGLADEAYYWLAKCFLAQDQAVKALELFQAAFDSQQLPKEMGGCYLKLLFINGKVDIVETLIQKQAKRFYAPQLHWAKGAIALHHDKPKDALSHFTKMGKPASPGDLMATWAIYAHQQAGSWPQAAKEIVKVWPQFGHRPFSLHPPEENLSIQALTLHQVANTQHKPLHYSPGKLTDLAKRNAAYAIEIVNLIQADDVHEAAHRLITAPDEITTEYPSLKALSRPILLAAGQQAREQNEFYCSVEFWSEAIDRTDNRAEFDPNLALNLYKAMDLAEEYGEANQLLQQLINWLQNTAKQKPQDWPASRLNPTLATLYCWQADCQLYTGQRRDAERSLQKAEKLAPDHTEVMGRRGLTLLGKDNERAIALLRKSLEAGIQSESVYTALLNGLEDDPAAVKEIRLKFGKRFGDVGVETEVELPDWVEALSFQNYNIMAQFVGNALRPTPPLQALQIFLDAATDEPSSSQKITLDLTQALPLWETLLAAHSLEEQVEIVKAIYLTVQQHAKRNKKGMAALQKDYLKKMAELLAQQVPGADIGYLVLQAISLPSPKQIDPIVTPLLNRATQPGLTLARAQLEIRQFGSNRALADLIENMLQKEPQNPLLLLAAATLHPRNSRQYDTLYDKGFEIARRLQDAEALQAFREEDWLEAQVLTRKVVGNDIDVLNDPSPIDMFDMIQRLAKEAFGGEVPPEVIAQMLAAEMSGGFMDDDDDSDFDAGADFEALFGKRSKRKSNRKKSSQKRIF</sequence>
<dbReference type="SMART" id="SM00028">
    <property type="entry name" value="TPR"/>
    <property type="match status" value="3"/>
</dbReference>
<gene>
    <name evidence="1" type="ORF">HLUCCA11_02715</name>
</gene>
<dbReference type="Pfam" id="PF13432">
    <property type="entry name" value="TPR_16"/>
    <property type="match status" value="2"/>
</dbReference>
<proteinExistence type="predicted"/>
<dbReference type="EMBL" id="LJZR01000002">
    <property type="protein sequence ID" value="KPQ37369.1"/>
    <property type="molecule type" value="Genomic_DNA"/>
</dbReference>
<organism evidence="1 2">
    <name type="scientific">Phormidesmis priestleyi Ana</name>
    <dbReference type="NCBI Taxonomy" id="1666911"/>
    <lineage>
        <taxon>Bacteria</taxon>
        <taxon>Bacillati</taxon>
        <taxon>Cyanobacteriota</taxon>
        <taxon>Cyanophyceae</taxon>
        <taxon>Leptolyngbyales</taxon>
        <taxon>Leptolyngbyaceae</taxon>
        <taxon>Phormidesmis</taxon>
    </lineage>
</organism>
<dbReference type="Proteomes" id="UP000050465">
    <property type="component" value="Unassembled WGS sequence"/>
</dbReference>
<dbReference type="AlphaFoldDB" id="A0A0P7Z0T2"/>
<evidence type="ECO:0000313" key="2">
    <source>
        <dbReference type="Proteomes" id="UP000050465"/>
    </source>
</evidence>
<dbReference type="InterPro" id="IPR019734">
    <property type="entry name" value="TPR_rpt"/>
</dbReference>
<dbReference type="Gene3D" id="1.25.40.10">
    <property type="entry name" value="Tetratricopeptide repeat domain"/>
    <property type="match status" value="2"/>
</dbReference>
<reference evidence="1 2" key="1">
    <citation type="submission" date="2015-09" db="EMBL/GenBank/DDBJ databases">
        <title>Identification and resolution of microdiversity through metagenomic sequencing of parallel consortia.</title>
        <authorList>
            <person name="Nelson W.C."/>
            <person name="Romine M.F."/>
            <person name="Lindemann S.R."/>
        </authorList>
    </citation>
    <scope>NUCLEOTIDE SEQUENCE [LARGE SCALE GENOMIC DNA]</scope>
    <source>
        <strain evidence="1">Ana</strain>
    </source>
</reference>
<dbReference type="STRING" id="1666911.HLUCCA11_02715"/>
<dbReference type="SUPFAM" id="SSF48452">
    <property type="entry name" value="TPR-like"/>
    <property type="match status" value="2"/>
</dbReference>
<protein>
    <submittedName>
        <fullName evidence="1">Putative enzyme of heme biosynthesis</fullName>
    </submittedName>
</protein>
<name>A0A0P7Z0T2_9CYAN</name>
<accession>A0A0P7Z0T2</accession>
<dbReference type="PATRIC" id="fig|1666911.3.peg.1785"/>
<evidence type="ECO:0000313" key="1">
    <source>
        <dbReference type="EMBL" id="KPQ37369.1"/>
    </source>
</evidence>
<comment type="caution">
    <text evidence="1">The sequence shown here is derived from an EMBL/GenBank/DDBJ whole genome shotgun (WGS) entry which is preliminary data.</text>
</comment>
<dbReference type="InterPro" id="IPR011990">
    <property type="entry name" value="TPR-like_helical_dom_sf"/>
</dbReference>